<evidence type="ECO:0000256" key="1">
    <source>
        <dbReference type="ARBA" id="ARBA00002841"/>
    </source>
</evidence>
<feature type="transmembrane region" description="Helical" evidence="9">
    <location>
        <begin position="66"/>
        <end position="86"/>
    </location>
</feature>
<evidence type="ECO:0000256" key="9">
    <source>
        <dbReference type="SAM" id="Phobius"/>
    </source>
</evidence>
<comment type="caution">
    <text evidence="11">The sequence shown here is derived from an EMBL/GenBank/DDBJ whole genome shotgun (WGS) entry which is preliminary data.</text>
</comment>
<keyword evidence="7" id="KW-0564">Palmitate</keyword>
<feature type="domain" description="PBP" evidence="10">
    <location>
        <begin position="134"/>
        <end position="371"/>
    </location>
</feature>
<reference evidence="11 12" key="1">
    <citation type="submission" date="2021-01" db="EMBL/GenBank/DDBJ databases">
        <title>Genome public.</title>
        <authorList>
            <person name="Liu C."/>
            <person name="Sun Q."/>
        </authorList>
    </citation>
    <scope>NUCLEOTIDE SEQUENCE [LARGE SCALE GENOMIC DNA]</scope>
    <source>
        <strain evidence="11 12">YIM B02515</strain>
    </source>
</reference>
<dbReference type="PANTHER" id="PTHR30570:SF1">
    <property type="entry name" value="PHOSPHATE-BINDING PROTEIN PSTS"/>
    <property type="match status" value="1"/>
</dbReference>
<evidence type="ECO:0000313" key="12">
    <source>
        <dbReference type="Proteomes" id="UP000632377"/>
    </source>
</evidence>
<dbReference type="PANTHER" id="PTHR30570">
    <property type="entry name" value="PERIPLASMIC PHOSPHATE BINDING COMPONENT OF PHOSPHATE ABC TRANSPORTER"/>
    <property type="match status" value="1"/>
</dbReference>
<dbReference type="EMBL" id="JAESWC010000014">
    <property type="protein sequence ID" value="MBL4937246.1"/>
    <property type="molecule type" value="Genomic_DNA"/>
</dbReference>
<evidence type="ECO:0000256" key="8">
    <source>
        <dbReference type="ARBA" id="ARBA00023288"/>
    </source>
</evidence>
<dbReference type="InterPro" id="IPR024370">
    <property type="entry name" value="PBP_domain"/>
</dbReference>
<evidence type="ECO:0000256" key="6">
    <source>
        <dbReference type="ARBA" id="ARBA00022729"/>
    </source>
</evidence>
<evidence type="ECO:0000256" key="7">
    <source>
        <dbReference type="ARBA" id="ARBA00023139"/>
    </source>
</evidence>
<dbReference type="Pfam" id="PF12849">
    <property type="entry name" value="PBP_like_2"/>
    <property type="match status" value="1"/>
</dbReference>
<gene>
    <name evidence="11" type="ORF">JK636_16075</name>
</gene>
<keyword evidence="12" id="KW-1185">Reference proteome</keyword>
<proteinExistence type="inferred from homology"/>
<keyword evidence="5" id="KW-0813">Transport</keyword>
<dbReference type="Proteomes" id="UP000632377">
    <property type="component" value="Unassembled WGS sequence"/>
</dbReference>
<evidence type="ECO:0000313" key="11">
    <source>
        <dbReference type="EMBL" id="MBL4937246.1"/>
    </source>
</evidence>
<keyword evidence="6" id="KW-0732">Signal</keyword>
<evidence type="ECO:0000256" key="3">
    <source>
        <dbReference type="ARBA" id="ARBA00008725"/>
    </source>
</evidence>
<keyword evidence="8" id="KW-0449">Lipoprotein</keyword>
<evidence type="ECO:0000256" key="5">
    <source>
        <dbReference type="ARBA" id="ARBA00022592"/>
    </source>
</evidence>
<name>A0ABS1TD08_9CLOT</name>
<organism evidence="11 12">
    <name type="scientific">Clostridium rhizosphaerae</name>
    <dbReference type="NCBI Taxonomy" id="2803861"/>
    <lineage>
        <taxon>Bacteria</taxon>
        <taxon>Bacillati</taxon>
        <taxon>Bacillota</taxon>
        <taxon>Clostridia</taxon>
        <taxon>Eubacteriales</taxon>
        <taxon>Clostridiaceae</taxon>
        <taxon>Clostridium</taxon>
    </lineage>
</organism>
<keyword evidence="9" id="KW-1133">Transmembrane helix</keyword>
<comment type="subcellular location">
    <subcellularLocation>
        <location evidence="2">Cell membrane</location>
        <topology evidence="2">Lipid-anchor</topology>
    </subcellularLocation>
</comment>
<dbReference type="SUPFAM" id="SSF53850">
    <property type="entry name" value="Periplasmic binding protein-like II"/>
    <property type="match status" value="1"/>
</dbReference>
<evidence type="ECO:0000256" key="2">
    <source>
        <dbReference type="ARBA" id="ARBA00004193"/>
    </source>
</evidence>
<accession>A0ABS1TD08</accession>
<sequence length="389" mass="43559">MGEVISKIFLCLFLGVILLFFGFVASAITSLTSGVVFYSYVIMAVDIGIIVLVSLMILGFVKKKRIIQLMCIYFAICIISGAVYFANRSYKNSIATINEQQIDLIKYMPFEKDTKAEKLPETSELKITSDIPKLDGATALYPLYSAFAQAVYPEDNYNIGISSVQCNTTEKAYDNLMSGQVDVIFAAKPSQQQIEDAKAKGIEFRLTSIGREAFVFFVNSNNSVSDLSTKQIQDIYSGKITNWNEVGGKDEKIRAFQRPQNSGSQTMLQKLMEGKTLMSPPREDVVSAMDGIIKKTSDYKNYKNAIGYSFLFYATEMVKSKEINLIKVNGIYPSKETIKSREYPLSAEFYAITAGSKNPNVEPFIKWILSRQGQYLVEKTGYTPINDTK</sequence>
<dbReference type="RefSeq" id="WP_202750000.1">
    <property type="nucleotide sequence ID" value="NZ_JAESWC010000014.1"/>
</dbReference>
<comment type="similarity">
    <text evidence="3">Belongs to the PstS family.</text>
</comment>
<comment type="function">
    <text evidence="1">Part of the ABC transporter complex PstSACB involved in phosphate import.</text>
</comment>
<comment type="subunit">
    <text evidence="4">The complex is composed of two ATP-binding proteins (PstB), two transmembrane proteins (PstC and PstA) and a solute-binding protein (PstS).</text>
</comment>
<feature type="transmembrane region" description="Helical" evidence="9">
    <location>
        <begin position="37"/>
        <end position="59"/>
    </location>
</feature>
<keyword evidence="9" id="KW-0812">Transmembrane</keyword>
<dbReference type="InterPro" id="IPR050811">
    <property type="entry name" value="Phosphate_ABC_transporter"/>
</dbReference>
<evidence type="ECO:0000256" key="4">
    <source>
        <dbReference type="ARBA" id="ARBA00011529"/>
    </source>
</evidence>
<evidence type="ECO:0000259" key="10">
    <source>
        <dbReference type="Pfam" id="PF12849"/>
    </source>
</evidence>
<keyword evidence="9" id="KW-0472">Membrane</keyword>
<dbReference type="Gene3D" id="3.40.190.10">
    <property type="entry name" value="Periplasmic binding protein-like II"/>
    <property type="match status" value="2"/>
</dbReference>
<protein>
    <submittedName>
        <fullName evidence="11">Substrate-binding domain-containing protein</fullName>
    </submittedName>
</protein>
<keyword evidence="5" id="KW-0592">Phosphate transport</keyword>